<proteinExistence type="predicted"/>
<dbReference type="InterPro" id="IPR029016">
    <property type="entry name" value="GAF-like_dom_sf"/>
</dbReference>
<dbReference type="NCBIfam" id="TIGR00229">
    <property type="entry name" value="sensory_box"/>
    <property type="match status" value="6"/>
</dbReference>
<dbReference type="SUPFAM" id="SSF55874">
    <property type="entry name" value="ATPase domain of HSP90 chaperone/DNA topoisomerase II/histidine kinase"/>
    <property type="match status" value="1"/>
</dbReference>
<dbReference type="PANTHER" id="PTHR43304:SF1">
    <property type="entry name" value="PAC DOMAIN-CONTAINING PROTEIN"/>
    <property type="match status" value="1"/>
</dbReference>
<feature type="domain" description="PAS" evidence="7">
    <location>
        <begin position="676"/>
        <end position="751"/>
    </location>
</feature>
<feature type="domain" description="PAC" evidence="8">
    <location>
        <begin position="88"/>
        <end position="140"/>
    </location>
</feature>
<evidence type="ECO:0000256" key="2">
    <source>
        <dbReference type="ARBA" id="ARBA00012438"/>
    </source>
</evidence>
<evidence type="ECO:0000259" key="6">
    <source>
        <dbReference type="PROSITE" id="PS50109"/>
    </source>
</evidence>
<dbReference type="InterPro" id="IPR052162">
    <property type="entry name" value="Sensor_kinase/Photoreceptor"/>
</dbReference>
<feature type="domain" description="Histidine kinase" evidence="6">
    <location>
        <begin position="1316"/>
        <end position="1533"/>
    </location>
</feature>
<dbReference type="SMART" id="SM00388">
    <property type="entry name" value="HisKA"/>
    <property type="match status" value="1"/>
</dbReference>
<feature type="domain" description="PAC" evidence="8">
    <location>
        <begin position="759"/>
        <end position="811"/>
    </location>
</feature>
<evidence type="ECO:0000313" key="9">
    <source>
        <dbReference type="EMBL" id="MBD3364183.1"/>
    </source>
</evidence>
<dbReference type="CDD" id="cd00082">
    <property type="entry name" value="HisKA"/>
    <property type="match status" value="1"/>
</dbReference>
<dbReference type="InterPro" id="IPR003594">
    <property type="entry name" value="HATPase_dom"/>
</dbReference>
<evidence type="ECO:0000256" key="5">
    <source>
        <dbReference type="ARBA" id="ARBA00022777"/>
    </source>
</evidence>
<dbReference type="InterPro" id="IPR003661">
    <property type="entry name" value="HisK_dim/P_dom"/>
</dbReference>
<comment type="caution">
    <text evidence="9">The sequence shown here is derived from an EMBL/GenBank/DDBJ whole genome shotgun (WGS) entry which is preliminary data.</text>
</comment>
<keyword evidence="3" id="KW-0597">Phosphoprotein</keyword>
<dbReference type="Pfam" id="PF00989">
    <property type="entry name" value="PAS"/>
    <property type="match status" value="2"/>
</dbReference>
<evidence type="ECO:0000256" key="1">
    <source>
        <dbReference type="ARBA" id="ARBA00000085"/>
    </source>
</evidence>
<dbReference type="InterPro" id="IPR036890">
    <property type="entry name" value="HATPase_C_sf"/>
</dbReference>
<evidence type="ECO:0000259" key="7">
    <source>
        <dbReference type="PROSITE" id="PS50112"/>
    </source>
</evidence>
<dbReference type="Pfam" id="PF08447">
    <property type="entry name" value="PAS_3"/>
    <property type="match status" value="1"/>
</dbReference>
<dbReference type="PROSITE" id="PS50112">
    <property type="entry name" value="PAS"/>
    <property type="match status" value="6"/>
</dbReference>
<dbReference type="PRINTS" id="PR00344">
    <property type="entry name" value="BCTRLSENSOR"/>
</dbReference>
<evidence type="ECO:0000259" key="8">
    <source>
        <dbReference type="PROSITE" id="PS50113"/>
    </source>
</evidence>
<name>A0A9D5QC12_UNCW3</name>
<feature type="domain" description="PAS" evidence="7">
    <location>
        <begin position="16"/>
        <end position="57"/>
    </location>
</feature>
<dbReference type="Pfam" id="PF13426">
    <property type="entry name" value="PAS_9"/>
    <property type="match status" value="3"/>
</dbReference>
<dbReference type="GO" id="GO:0006355">
    <property type="term" value="P:regulation of DNA-templated transcription"/>
    <property type="evidence" value="ECO:0007669"/>
    <property type="project" value="InterPro"/>
</dbReference>
<dbReference type="PROSITE" id="PS50113">
    <property type="entry name" value="PAC"/>
    <property type="match status" value="4"/>
</dbReference>
<dbReference type="SUPFAM" id="SSF55785">
    <property type="entry name" value="PYP-like sensor domain (PAS domain)"/>
    <property type="match status" value="7"/>
</dbReference>
<dbReference type="Pfam" id="PF00512">
    <property type="entry name" value="HisKA"/>
    <property type="match status" value="1"/>
</dbReference>
<keyword evidence="5" id="KW-0418">Kinase</keyword>
<protein>
    <recommendedName>
        <fullName evidence="2">histidine kinase</fullName>
        <ecNumber evidence="2">2.7.13.3</ecNumber>
    </recommendedName>
</protein>
<dbReference type="InterPro" id="IPR000014">
    <property type="entry name" value="PAS"/>
</dbReference>
<dbReference type="Gene3D" id="1.10.287.130">
    <property type="match status" value="1"/>
</dbReference>
<feature type="domain" description="PAS" evidence="7">
    <location>
        <begin position="552"/>
        <end position="589"/>
    </location>
</feature>
<dbReference type="EC" id="2.7.13.3" evidence="2"/>
<feature type="domain" description="PAS" evidence="7">
    <location>
        <begin position="428"/>
        <end position="497"/>
    </location>
</feature>
<dbReference type="InterPro" id="IPR003018">
    <property type="entry name" value="GAF"/>
</dbReference>
<dbReference type="Pfam" id="PF01590">
    <property type="entry name" value="GAF"/>
    <property type="match status" value="1"/>
</dbReference>
<dbReference type="Pfam" id="PF13188">
    <property type="entry name" value="PAS_8"/>
    <property type="match status" value="1"/>
</dbReference>
<dbReference type="InterPro" id="IPR005467">
    <property type="entry name" value="His_kinase_dom"/>
</dbReference>
<dbReference type="PROSITE" id="PS50109">
    <property type="entry name" value="HIS_KIN"/>
    <property type="match status" value="1"/>
</dbReference>
<sequence>MNSQERTGGGEALENTTDLYRSLHDNIPVGVFRTTPEGNFLSLNKALVHMYGYSSPDEMKGLSVYQLYSCPEQREELLKQALKKGEISNFEVQQRRKDGSDFWVSLNLKVVKDKGKEVQYYDGIVQDISERKQVELGLQESNERYRTLFENSPVSLWVEDRSGIKKYIDGLKAEGIEDIRGFFSENPEEVKRCFSLSRVMDVNKAAVKLYGAGSKQDLIKNVNRIFTDEVYELIKDELISISEGKTVFTGEGINQTFTGDKIYISLKMSVAPGHEETFDRILVSIIDITERRKAVKALRREKGFTDSILNTAKDTVFVFDPETGKPLRWNKAFREKSGYTDEEISSMKAPDDWYDEEDLKRAAETARTVFELGHGTVEISLIKKDGSKIPTEYAGSLVKDNRGKPKYIISVGRDVTERKKAEDALKESEEKYRNLVERANDGITIVQDAKIMYMNPSLVKMMGYSADEVIGKPFAAHIDPGELAKVEDYYRRRMTGEQVPSIYETVILHKDGTRIYVEMNVGLVSYGGRPAEFVFVRNITERKKAEQNLKESHERFLTVLDSLDSGVYVADMNTYEILYANRRMCKYFGEIIGKTCWKVLQKNQNGPCTFCTNDKLLDSKGEPTGVYSWEFKNPISGFWCEIRDRAIRWVDGRMVRLEIAMDINERKQTEDALVDSEERFRHLAENFKEALIIYDGSVKKTIYANPGSENLFGIPREEILELDTMGFIDRLVHPEDREKAKKEAHKLWETRLAGGSERRDFEYRILRPDGEVRWCRQSSFQEVKEGKLGSRGYLIVADITERRLSRERIRKHAEDLALVYDLNNAVNRGASFREITRFLIERMLDIFEGRGGNVSLLSEDGKYLIIQDLLLPPEANSKLKGIIGKYVIGQRFPYGKGSFYAAVIEQGCPQIINDPDMILESVRKTAELTGDEDFIKKAPEIVKLLGMNATIDVPLLSEHEVTGVLSISRRVPFTVDDLARVEFISKQLTTILERRRAEEREAEYLHDLAILSQTAMDFVQLEPEQDIYRYVCDKLKELAGEVIVYTAGYDEERNECRIRALSGLGKFRERVLKILGQQPEGYRFTVPSESKKHLLSGELKGFEFDPELLTEWNVPKSITAASKKLLGLNKLYSVGFVKDTKLLGQAVIVPFKDNGLRNKEIVEAFIHQASVALQRRQAESSLAESEAKFRGLAESVKDVIFSLDLDGTILYMSPVASNMLGVKAADYIGKNILESDLFSKHNRKLFTEKMDPKGHIPLFEMTLKDVEGKNHIVEISAMRFPKQIIGSIRDITERKRMEQELHRAGKLASLGVLVGGLAHQLNNPLAVMMSASAVLSRALSKLPELPDGITDDVYDPLETIERQVKRVTKIVSGLLAFAQEKDSEVRPANINLLVSKTLQMFMQSTPAGGIKIDLQLTDNLPKALIDPEALEQVLLNLVRNAVEAMDGKGTVTIETESSKEDTLRLKVSDTGPGIPEEMREEIFNPLFTTKTRGTGLGLSLSVMLLEHFGGRIWIGEGDGKVGVTFVVEVPVSGEEADE</sequence>
<feature type="domain" description="PAS" evidence="7">
    <location>
        <begin position="1185"/>
        <end position="1233"/>
    </location>
</feature>
<dbReference type="SMART" id="SM00086">
    <property type="entry name" value="PAC"/>
    <property type="match status" value="6"/>
</dbReference>
<organism evidence="9 10">
    <name type="scientific">candidate division WOR-3 bacterium</name>
    <dbReference type="NCBI Taxonomy" id="2052148"/>
    <lineage>
        <taxon>Bacteria</taxon>
        <taxon>Bacteria division WOR-3</taxon>
    </lineage>
</organism>
<evidence type="ECO:0000256" key="3">
    <source>
        <dbReference type="ARBA" id="ARBA00022553"/>
    </source>
</evidence>
<reference evidence="9" key="1">
    <citation type="submission" date="2019-11" db="EMBL/GenBank/DDBJ databases">
        <title>Microbial mats filling the niche in hypersaline microbial mats.</title>
        <authorList>
            <person name="Wong H.L."/>
            <person name="Macleod F.I."/>
            <person name="White R.A. III"/>
            <person name="Burns B.P."/>
        </authorList>
    </citation>
    <scope>NUCLEOTIDE SEQUENCE</scope>
    <source>
        <strain evidence="9">Bin_327</strain>
    </source>
</reference>
<keyword evidence="4" id="KW-0808">Transferase</keyword>
<evidence type="ECO:0000256" key="4">
    <source>
        <dbReference type="ARBA" id="ARBA00022679"/>
    </source>
</evidence>
<dbReference type="SMART" id="SM00387">
    <property type="entry name" value="HATPase_c"/>
    <property type="match status" value="1"/>
</dbReference>
<dbReference type="Proteomes" id="UP000630660">
    <property type="component" value="Unassembled WGS sequence"/>
</dbReference>
<dbReference type="SMART" id="SM00091">
    <property type="entry name" value="PAS"/>
    <property type="match status" value="6"/>
</dbReference>
<dbReference type="InterPro" id="IPR004358">
    <property type="entry name" value="Sig_transdc_His_kin-like_C"/>
</dbReference>
<feature type="domain" description="PAS" evidence="7">
    <location>
        <begin position="301"/>
        <end position="373"/>
    </location>
</feature>
<dbReference type="InterPro" id="IPR000700">
    <property type="entry name" value="PAS-assoc_C"/>
</dbReference>
<dbReference type="PANTHER" id="PTHR43304">
    <property type="entry name" value="PHYTOCHROME-LIKE PROTEIN CPH1"/>
    <property type="match status" value="1"/>
</dbReference>
<gene>
    <name evidence="9" type="ORF">GF359_03105</name>
</gene>
<dbReference type="GO" id="GO:0000155">
    <property type="term" value="F:phosphorelay sensor kinase activity"/>
    <property type="evidence" value="ECO:0007669"/>
    <property type="project" value="InterPro"/>
</dbReference>
<feature type="domain" description="PAC" evidence="8">
    <location>
        <begin position="375"/>
        <end position="427"/>
    </location>
</feature>
<dbReference type="Gene3D" id="3.30.565.10">
    <property type="entry name" value="Histidine kinase-like ATPase, C-terminal domain"/>
    <property type="match status" value="1"/>
</dbReference>
<dbReference type="Pfam" id="PF02518">
    <property type="entry name" value="HATPase_c"/>
    <property type="match status" value="1"/>
</dbReference>
<dbReference type="SUPFAM" id="SSF47384">
    <property type="entry name" value="Homodimeric domain of signal transducing histidine kinase"/>
    <property type="match status" value="1"/>
</dbReference>
<dbReference type="Gene3D" id="3.30.450.40">
    <property type="match status" value="1"/>
</dbReference>
<dbReference type="InterPro" id="IPR035965">
    <property type="entry name" value="PAS-like_dom_sf"/>
</dbReference>
<dbReference type="InterPro" id="IPR001610">
    <property type="entry name" value="PAC"/>
</dbReference>
<dbReference type="Gene3D" id="3.30.450.20">
    <property type="entry name" value="PAS domain"/>
    <property type="match status" value="7"/>
</dbReference>
<dbReference type="EMBL" id="WJKJ01000099">
    <property type="protein sequence ID" value="MBD3364183.1"/>
    <property type="molecule type" value="Genomic_DNA"/>
</dbReference>
<accession>A0A9D5QC12</accession>
<dbReference type="SUPFAM" id="SSF55781">
    <property type="entry name" value="GAF domain-like"/>
    <property type="match status" value="1"/>
</dbReference>
<comment type="catalytic activity">
    <reaction evidence="1">
        <text>ATP + protein L-histidine = ADP + protein N-phospho-L-histidine.</text>
        <dbReference type="EC" id="2.7.13.3"/>
    </reaction>
</comment>
<dbReference type="InterPro" id="IPR013655">
    <property type="entry name" value="PAS_fold_3"/>
</dbReference>
<feature type="domain" description="PAC" evidence="8">
    <location>
        <begin position="501"/>
        <end position="551"/>
    </location>
</feature>
<evidence type="ECO:0000313" key="10">
    <source>
        <dbReference type="Proteomes" id="UP000630660"/>
    </source>
</evidence>
<dbReference type="CDD" id="cd00130">
    <property type="entry name" value="PAS"/>
    <property type="match status" value="5"/>
</dbReference>
<dbReference type="InterPro" id="IPR013767">
    <property type="entry name" value="PAS_fold"/>
</dbReference>
<dbReference type="InterPro" id="IPR036097">
    <property type="entry name" value="HisK_dim/P_sf"/>
</dbReference>